<evidence type="ECO:0000313" key="4">
    <source>
        <dbReference type="Proteomes" id="UP000076842"/>
    </source>
</evidence>
<organism evidence="3 4">
    <name type="scientific">Calocera cornea HHB12733</name>
    <dbReference type="NCBI Taxonomy" id="1353952"/>
    <lineage>
        <taxon>Eukaryota</taxon>
        <taxon>Fungi</taxon>
        <taxon>Dikarya</taxon>
        <taxon>Basidiomycota</taxon>
        <taxon>Agaricomycotina</taxon>
        <taxon>Dacrymycetes</taxon>
        <taxon>Dacrymycetales</taxon>
        <taxon>Dacrymycetaceae</taxon>
        <taxon>Calocera</taxon>
    </lineage>
</organism>
<accession>A0A165FRS9</accession>
<dbReference type="STRING" id="1353952.A0A165FRS9"/>
<evidence type="ECO:0000313" key="3">
    <source>
        <dbReference type="EMBL" id="KZT57122.1"/>
    </source>
</evidence>
<feature type="transmembrane region" description="Helical" evidence="1">
    <location>
        <begin position="12"/>
        <end position="32"/>
    </location>
</feature>
<dbReference type="OrthoDB" id="2016548at2759"/>
<proteinExistence type="predicted"/>
<dbReference type="Proteomes" id="UP000076842">
    <property type="component" value="Unassembled WGS sequence"/>
</dbReference>
<dbReference type="Pfam" id="PF04982">
    <property type="entry name" value="TM_HPP"/>
    <property type="match status" value="1"/>
</dbReference>
<feature type="transmembrane region" description="Helical" evidence="1">
    <location>
        <begin position="72"/>
        <end position="92"/>
    </location>
</feature>
<dbReference type="InParanoid" id="A0A165FRS9"/>
<dbReference type="EMBL" id="KV423968">
    <property type="protein sequence ID" value="KZT57122.1"/>
    <property type="molecule type" value="Genomic_DNA"/>
</dbReference>
<dbReference type="PANTHER" id="PTHR33741:SF5">
    <property type="entry name" value="TRANSMEMBRANE PROTEIN DDB_G0269096-RELATED"/>
    <property type="match status" value="1"/>
</dbReference>
<feature type="domain" description="HPP transmembrane region" evidence="2">
    <location>
        <begin position="9"/>
        <end position="128"/>
    </location>
</feature>
<dbReference type="InterPro" id="IPR058581">
    <property type="entry name" value="TM_HPP"/>
</dbReference>
<sequence length="137" mass="14482">MSQGAPYKERHVPMIIAAFGAQCGLVVAMYKVPASQPRCVIVCNTLCPILGGGIIKLFALSGRHNLQDPFDGVSWACAATAMSVALGVCQLLDLMHPPGGANALLAATNLEVYALGWWFVPAVLTRCATWCPGILEI</sequence>
<evidence type="ECO:0000259" key="2">
    <source>
        <dbReference type="Pfam" id="PF04982"/>
    </source>
</evidence>
<dbReference type="AlphaFoldDB" id="A0A165FRS9"/>
<name>A0A165FRS9_9BASI</name>
<keyword evidence="1" id="KW-0472">Membrane</keyword>
<keyword evidence="1" id="KW-0812">Transmembrane</keyword>
<keyword evidence="1" id="KW-1133">Transmembrane helix</keyword>
<keyword evidence="4" id="KW-1185">Reference proteome</keyword>
<reference evidence="3 4" key="1">
    <citation type="journal article" date="2016" name="Mol. Biol. Evol.">
        <title>Comparative Genomics of Early-Diverging Mushroom-Forming Fungi Provides Insights into the Origins of Lignocellulose Decay Capabilities.</title>
        <authorList>
            <person name="Nagy L.G."/>
            <person name="Riley R."/>
            <person name="Tritt A."/>
            <person name="Adam C."/>
            <person name="Daum C."/>
            <person name="Floudas D."/>
            <person name="Sun H."/>
            <person name="Yadav J.S."/>
            <person name="Pangilinan J."/>
            <person name="Larsson K.H."/>
            <person name="Matsuura K."/>
            <person name="Barry K."/>
            <person name="Labutti K."/>
            <person name="Kuo R."/>
            <person name="Ohm R.A."/>
            <person name="Bhattacharya S.S."/>
            <person name="Shirouzu T."/>
            <person name="Yoshinaga Y."/>
            <person name="Martin F.M."/>
            <person name="Grigoriev I.V."/>
            <person name="Hibbett D.S."/>
        </authorList>
    </citation>
    <scope>NUCLEOTIDE SEQUENCE [LARGE SCALE GENOMIC DNA]</scope>
    <source>
        <strain evidence="3 4">HHB12733</strain>
    </source>
</reference>
<gene>
    <name evidence="3" type="ORF">CALCODRAFT_496599</name>
</gene>
<feature type="transmembrane region" description="Helical" evidence="1">
    <location>
        <begin position="39"/>
        <end position="60"/>
    </location>
</feature>
<dbReference type="InterPro" id="IPR007065">
    <property type="entry name" value="HPP"/>
</dbReference>
<dbReference type="PANTHER" id="PTHR33741">
    <property type="entry name" value="TRANSMEMBRANE PROTEIN DDB_G0269096-RELATED"/>
    <property type="match status" value="1"/>
</dbReference>
<protein>
    <recommendedName>
        <fullName evidence="2">HPP transmembrane region domain-containing protein</fullName>
    </recommendedName>
</protein>
<evidence type="ECO:0000256" key="1">
    <source>
        <dbReference type="SAM" id="Phobius"/>
    </source>
</evidence>